<evidence type="ECO:0000259" key="5">
    <source>
        <dbReference type="SMART" id="SM00895"/>
    </source>
</evidence>
<feature type="compositionally biased region" description="Low complexity" evidence="4">
    <location>
        <begin position="25"/>
        <end position="43"/>
    </location>
</feature>
<sequence>MNGSTGDTISTTTPPAPVISRTAHTATRPASNPSASPSITPTSTVTLANRAPDESHESALLHTAITDELAVAMLEDRWPIGEAMTLEDIQERFSTSRTVAREVAKYLEAMGAVTVRRRVGLMPRPVGEWSALNPQVIRWKLMSDKRKEQLRTLTELRLAVEPAAAAAAARNASMEARALFPVMASELRKSGEAGDLDTFHDLDVRFHSSILLSSGNDLFASMSDIIGIVLKGRVELHMYPQKPKPAALDAHDAVAEGIWRGNPDQAREAMRTIVDEVAESLELT</sequence>
<dbReference type="GO" id="GO:0003700">
    <property type="term" value="F:DNA-binding transcription factor activity"/>
    <property type="evidence" value="ECO:0007669"/>
    <property type="project" value="InterPro"/>
</dbReference>
<keyword evidence="2" id="KW-0238">DNA-binding</keyword>
<evidence type="ECO:0000313" key="6">
    <source>
        <dbReference type="EMBL" id="KAA8826037.1"/>
    </source>
</evidence>
<dbReference type="InterPro" id="IPR036388">
    <property type="entry name" value="WH-like_DNA-bd_sf"/>
</dbReference>
<name>A0A5M9ZGF8_9BIFI</name>
<dbReference type="AlphaFoldDB" id="A0A5M9ZGF8"/>
<gene>
    <name evidence="6" type="ORF">EMO91_11590</name>
</gene>
<dbReference type="Gene3D" id="1.10.10.10">
    <property type="entry name" value="Winged helix-like DNA-binding domain superfamily/Winged helix DNA-binding domain"/>
    <property type="match status" value="1"/>
</dbReference>
<feature type="domain" description="GntR C-terminal" evidence="5">
    <location>
        <begin position="152"/>
        <end position="276"/>
    </location>
</feature>
<protein>
    <submittedName>
        <fullName evidence="6">FadR family transcriptional regulator</fullName>
    </submittedName>
</protein>
<dbReference type="Pfam" id="PF00392">
    <property type="entry name" value="GntR"/>
    <property type="match status" value="1"/>
</dbReference>
<keyword evidence="3" id="KW-0804">Transcription</keyword>
<dbReference type="InterPro" id="IPR000524">
    <property type="entry name" value="Tscrpt_reg_HTH_GntR"/>
</dbReference>
<dbReference type="Pfam" id="PF07729">
    <property type="entry name" value="FCD"/>
    <property type="match status" value="1"/>
</dbReference>
<dbReference type="RefSeq" id="WP_150380083.1">
    <property type="nucleotide sequence ID" value="NZ_RZUH01000012.1"/>
</dbReference>
<accession>A0A5M9ZGF8</accession>
<dbReference type="SMART" id="SM00895">
    <property type="entry name" value="FCD"/>
    <property type="match status" value="1"/>
</dbReference>
<evidence type="ECO:0000256" key="3">
    <source>
        <dbReference type="ARBA" id="ARBA00023163"/>
    </source>
</evidence>
<dbReference type="SUPFAM" id="SSF48008">
    <property type="entry name" value="GntR ligand-binding domain-like"/>
    <property type="match status" value="1"/>
</dbReference>
<evidence type="ECO:0000256" key="4">
    <source>
        <dbReference type="SAM" id="MobiDB-lite"/>
    </source>
</evidence>
<dbReference type="Proteomes" id="UP000410049">
    <property type="component" value="Unassembled WGS sequence"/>
</dbReference>
<dbReference type="SUPFAM" id="SSF46785">
    <property type="entry name" value="Winged helix' DNA-binding domain"/>
    <property type="match status" value="1"/>
</dbReference>
<dbReference type="PANTHER" id="PTHR43537:SF44">
    <property type="entry name" value="GNTR FAMILY REGULATORY PROTEIN"/>
    <property type="match status" value="1"/>
</dbReference>
<feature type="region of interest" description="Disordered" evidence="4">
    <location>
        <begin position="1"/>
        <end position="43"/>
    </location>
</feature>
<evidence type="ECO:0000256" key="1">
    <source>
        <dbReference type="ARBA" id="ARBA00023015"/>
    </source>
</evidence>
<dbReference type="InterPro" id="IPR011711">
    <property type="entry name" value="GntR_C"/>
</dbReference>
<comment type="caution">
    <text evidence="6">The sequence shown here is derived from an EMBL/GenBank/DDBJ whole genome shotgun (WGS) entry which is preliminary data.</text>
</comment>
<dbReference type="InterPro" id="IPR008920">
    <property type="entry name" value="TF_FadR/GntR_C"/>
</dbReference>
<feature type="compositionally biased region" description="Polar residues" evidence="4">
    <location>
        <begin position="1"/>
        <end position="13"/>
    </location>
</feature>
<dbReference type="EMBL" id="RZUH01000012">
    <property type="protein sequence ID" value="KAA8826037.1"/>
    <property type="molecule type" value="Genomic_DNA"/>
</dbReference>
<evidence type="ECO:0000256" key="2">
    <source>
        <dbReference type="ARBA" id="ARBA00023125"/>
    </source>
</evidence>
<dbReference type="InterPro" id="IPR036390">
    <property type="entry name" value="WH_DNA-bd_sf"/>
</dbReference>
<evidence type="ECO:0000313" key="7">
    <source>
        <dbReference type="Proteomes" id="UP000410049"/>
    </source>
</evidence>
<reference evidence="6 7" key="1">
    <citation type="journal article" date="2019" name="Syst. Appl. Microbiol.">
        <title>Characterization of Bifidobacterium species in feaces of the Egyptian fruit bat: Description of B. vespertilionis sp. nov. and B. rousetti sp. nov.</title>
        <authorList>
            <person name="Modesto M."/>
            <person name="Satti M."/>
            <person name="Watanabe K."/>
            <person name="Puglisi E."/>
            <person name="Morelli L."/>
            <person name="Huang C.-H."/>
            <person name="Liou J.-S."/>
            <person name="Miyashita M."/>
            <person name="Tamura T."/>
            <person name="Saito S."/>
            <person name="Mori K."/>
            <person name="Huang L."/>
            <person name="Sciavilla P."/>
            <person name="Sandri C."/>
            <person name="Spiezio C."/>
            <person name="Vitali F."/>
            <person name="Cavalieri D."/>
            <person name="Perpetuini G."/>
            <person name="Tofalo R."/>
            <person name="Bonetti A."/>
            <person name="Arita M."/>
            <person name="Mattarelli P."/>
        </authorList>
    </citation>
    <scope>NUCLEOTIDE SEQUENCE [LARGE SCALE GENOMIC DNA]</scope>
    <source>
        <strain evidence="6 7">RST17</strain>
    </source>
</reference>
<keyword evidence="1" id="KW-0805">Transcription regulation</keyword>
<dbReference type="Gene3D" id="1.20.120.530">
    <property type="entry name" value="GntR ligand-binding domain-like"/>
    <property type="match status" value="1"/>
</dbReference>
<organism evidence="6 7">
    <name type="scientific">Bifidobacterium myosotis</name>
    <dbReference type="NCBI Taxonomy" id="1630166"/>
    <lineage>
        <taxon>Bacteria</taxon>
        <taxon>Bacillati</taxon>
        <taxon>Actinomycetota</taxon>
        <taxon>Actinomycetes</taxon>
        <taxon>Bifidobacteriales</taxon>
        <taxon>Bifidobacteriaceae</taxon>
        <taxon>Bifidobacterium</taxon>
    </lineage>
</organism>
<dbReference type="GO" id="GO:0003677">
    <property type="term" value="F:DNA binding"/>
    <property type="evidence" value="ECO:0007669"/>
    <property type="project" value="UniProtKB-KW"/>
</dbReference>
<proteinExistence type="predicted"/>
<dbReference type="PANTHER" id="PTHR43537">
    <property type="entry name" value="TRANSCRIPTIONAL REGULATOR, GNTR FAMILY"/>
    <property type="match status" value="1"/>
</dbReference>